<keyword evidence="6 17" id="KW-0812">Transmembrane</keyword>
<dbReference type="FunFam" id="1.20.950.20:FF:000001">
    <property type="entry name" value="Respiratory nitrate reductase subunit gamma"/>
    <property type="match status" value="1"/>
</dbReference>
<evidence type="ECO:0000256" key="5">
    <source>
        <dbReference type="ARBA" id="ARBA00022617"/>
    </source>
</evidence>
<dbReference type="GO" id="GO:0005886">
    <property type="term" value="C:plasma membrane"/>
    <property type="evidence" value="ECO:0007669"/>
    <property type="project" value="UniProtKB-SubCell"/>
</dbReference>
<dbReference type="NCBIfam" id="TIGR00351">
    <property type="entry name" value="narI"/>
    <property type="match status" value="1"/>
</dbReference>
<feature type="binding site" description="axial binding residue" evidence="16">
    <location>
        <position position="76"/>
    </location>
    <ligand>
        <name>heme b</name>
        <dbReference type="ChEBI" id="CHEBI:60344"/>
        <label>1</label>
    </ligand>
    <ligandPart>
        <name>Fe</name>
        <dbReference type="ChEBI" id="CHEBI:18248"/>
    </ligandPart>
</feature>
<gene>
    <name evidence="19" type="ORF">EH31_11005</name>
</gene>
<keyword evidence="4" id="KW-1003">Cell membrane</keyword>
<evidence type="ECO:0000256" key="15">
    <source>
        <dbReference type="ARBA" id="ARBA00063882"/>
    </source>
</evidence>
<dbReference type="GO" id="GO:0019645">
    <property type="term" value="P:anaerobic electron transport chain"/>
    <property type="evidence" value="ECO:0007669"/>
    <property type="project" value="UniProtKB-ARBA"/>
</dbReference>
<evidence type="ECO:0000256" key="11">
    <source>
        <dbReference type="ARBA" id="ARBA00023004"/>
    </source>
</evidence>
<feature type="transmembrane region" description="Helical" evidence="17">
    <location>
        <begin position="208"/>
        <end position="235"/>
    </location>
</feature>
<evidence type="ECO:0000256" key="17">
    <source>
        <dbReference type="SAM" id="Phobius"/>
    </source>
</evidence>
<dbReference type="InterPro" id="IPR003816">
    <property type="entry name" value="Nitrate_red_gam"/>
</dbReference>
<dbReference type="EMBL" id="JMIW01000004">
    <property type="protein sequence ID" value="KEO89678.1"/>
    <property type="molecule type" value="Genomic_DNA"/>
</dbReference>
<dbReference type="InterPro" id="IPR023234">
    <property type="entry name" value="NarG-like_domain"/>
</dbReference>
<protein>
    <recommendedName>
        <fullName evidence="2">nitrate reductase (quinone)</fullName>
        <ecNumber evidence="2">1.7.5.1</ecNumber>
    </recommendedName>
</protein>
<evidence type="ECO:0000256" key="10">
    <source>
        <dbReference type="ARBA" id="ARBA00023002"/>
    </source>
</evidence>
<reference evidence="19 20" key="1">
    <citation type="submission" date="2014-04" db="EMBL/GenBank/DDBJ databases">
        <title>A comprehensive comparison of genomes of Erythrobacter spp. strains.</title>
        <authorList>
            <person name="Zheng Q."/>
        </authorList>
    </citation>
    <scope>NUCLEOTIDE SEQUENCE [LARGE SCALE GENOMIC DNA]</scope>
    <source>
        <strain evidence="19 20">DSM 6997</strain>
    </source>
</reference>
<keyword evidence="5 16" id="KW-0349">Heme</keyword>
<comment type="catalytic activity">
    <reaction evidence="14">
        <text>nitrate + a quinol = a quinone + nitrite + H2O</text>
        <dbReference type="Rhea" id="RHEA:56144"/>
        <dbReference type="ChEBI" id="CHEBI:15377"/>
        <dbReference type="ChEBI" id="CHEBI:16301"/>
        <dbReference type="ChEBI" id="CHEBI:17632"/>
        <dbReference type="ChEBI" id="CHEBI:24646"/>
        <dbReference type="ChEBI" id="CHEBI:132124"/>
        <dbReference type="EC" id="1.7.5.1"/>
    </reaction>
</comment>
<evidence type="ECO:0000256" key="13">
    <source>
        <dbReference type="ARBA" id="ARBA00023136"/>
    </source>
</evidence>
<evidence type="ECO:0000256" key="14">
    <source>
        <dbReference type="ARBA" id="ARBA00048294"/>
    </source>
</evidence>
<evidence type="ECO:0000256" key="16">
    <source>
        <dbReference type="PIRSR" id="PIRSR603816-1"/>
    </source>
</evidence>
<evidence type="ECO:0000256" key="9">
    <source>
        <dbReference type="ARBA" id="ARBA00022989"/>
    </source>
</evidence>
<keyword evidence="8" id="KW-0249">Electron transport</keyword>
<name>A0A074MCV7_ERYLO</name>
<keyword evidence="13 17" id="KW-0472">Membrane</keyword>
<feature type="transmembrane region" description="Helical" evidence="17">
    <location>
        <begin position="109"/>
        <end position="128"/>
    </location>
</feature>
<feature type="transmembrane region" description="Helical" evidence="17">
    <location>
        <begin position="148"/>
        <end position="168"/>
    </location>
</feature>
<evidence type="ECO:0000313" key="20">
    <source>
        <dbReference type="Proteomes" id="UP000027647"/>
    </source>
</evidence>
<dbReference type="SUPFAM" id="SSF103501">
    <property type="entry name" value="Respiratory nitrate reductase 1 gamma chain"/>
    <property type="match status" value="1"/>
</dbReference>
<dbReference type="Gene3D" id="1.20.950.20">
    <property type="entry name" value="Transmembrane di-heme cytochromes, Chain C"/>
    <property type="match status" value="1"/>
</dbReference>
<dbReference type="Proteomes" id="UP000027647">
    <property type="component" value="Unassembled WGS sequence"/>
</dbReference>
<comment type="subunit">
    <text evidence="15">Dimer of heterotrimers each composed of an alpha, a beta and a gamma chain. Alpha and beta are catalytic chains; gamma chains are involved in binding the enzyme complex to the cytoplasmic membrane.</text>
</comment>
<dbReference type="STRING" id="1044.EH31_11005"/>
<dbReference type="GO" id="GO:0009055">
    <property type="term" value="F:electron transfer activity"/>
    <property type="evidence" value="ECO:0007669"/>
    <property type="project" value="TreeGrafter"/>
</dbReference>
<feature type="binding site" description="axial binding residue" evidence="16">
    <location>
        <position position="207"/>
    </location>
    <ligand>
        <name>heme b</name>
        <dbReference type="ChEBI" id="CHEBI:60344"/>
        <label>1</label>
    </ligand>
    <ligandPart>
        <name>Fe</name>
        <dbReference type="ChEBI" id="CHEBI:18248"/>
    </ligandPart>
</feature>
<feature type="domain" description="NarG-like" evidence="18">
    <location>
        <begin position="25"/>
        <end position="245"/>
    </location>
</feature>
<comment type="caution">
    <text evidence="19">The sequence shown here is derived from an EMBL/GenBank/DDBJ whole genome shotgun (WGS) entry which is preliminary data.</text>
</comment>
<feature type="binding site" description="axial binding residue" evidence="16">
    <location>
        <position position="86"/>
    </location>
    <ligand>
        <name>heme b</name>
        <dbReference type="ChEBI" id="CHEBI:60344"/>
        <label>1</label>
    </ligand>
    <ligandPart>
        <name>Fe</name>
        <dbReference type="ChEBI" id="CHEBI:18248"/>
    </ligandPart>
</feature>
<accession>A0A074MCV7</accession>
<evidence type="ECO:0000256" key="2">
    <source>
        <dbReference type="ARBA" id="ARBA00012500"/>
    </source>
</evidence>
<dbReference type="eggNOG" id="COG2181">
    <property type="taxonomic scope" value="Bacteria"/>
</dbReference>
<keyword evidence="12" id="KW-0534">Nitrate assimilation</keyword>
<feature type="transmembrane region" description="Helical" evidence="17">
    <location>
        <begin position="67"/>
        <end position="89"/>
    </location>
</feature>
<keyword evidence="20" id="KW-1185">Reference proteome</keyword>
<dbReference type="RefSeq" id="WP_081853355.1">
    <property type="nucleotide sequence ID" value="NZ_JMIW01000004.1"/>
</dbReference>
<proteinExistence type="predicted"/>
<dbReference type="InterPro" id="IPR051936">
    <property type="entry name" value="Heme-iron_electron_transfer"/>
</dbReference>
<keyword evidence="9 17" id="KW-1133">Transmembrane helix</keyword>
<keyword evidence="11 16" id="KW-0408">Iron</keyword>
<dbReference type="EC" id="1.7.5.1" evidence="2"/>
<evidence type="ECO:0000256" key="6">
    <source>
        <dbReference type="ARBA" id="ARBA00022692"/>
    </source>
</evidence>
<comment type="subcellular location">
    <subcellularLocation>
        <location evidence="1">Cell membrane</location>
        <topology evidence="1">Multi-pass membrane protein</topology>
    </subcellularLocation>
</comment>
<sequence length="251" mass="28305">MSNPPAAVPAGHEALPSIPIDLWINTFLFGALPYIALAVMIIGSIFRYDREPYTWRAGSSQLLRRKQLMWGSNMFHIGILFLFMGHFVGLLTPHSIYKHFISAEAKQLVAIYAGSVAGLICFAGLVLLMHRRFFDARIRRNSAFADNAILVILFVQLLLGLATVPFSLAHHDAEVMLRLSAWAQGIFTFEPGVGRYVAGLDWPYQAHLVLGMLIFLLLPFTRLVHIFSAPVRYIWRGGYQIVRSRKDLRHG</sequence>
<feature type="transmembrane region" description="Helical" evidence="17">
    <location>
        <begin position="22"/>
        <end position="46"/>
    </location>
</feature>
<evidence type="ECO:0000256" key="12">
    <source>
        <dbReference type="ARBA" id="ARBA00023063"/>
    </source>
</evidence>
<dbReference type="GO" id="GO:0046872">
    <property type="term" value="F:metal ion binding"/>
    <property type="evidence" value="ECO:0007669"/>
    <property type="project" value="UniProtKB-KW"/>
</dbReference>
<dbReference type="GO" id="GO:0042128">
    <property type="term" value="P:nitrate assimilation"/>
    <property type="evidence" value="ECO:0007669"/>
    <property type="project" value="UniProtKB-KW"/>
</dbReference>
<feature type="binding site" description="axial binding residue" evidence="16">
    <location>
        <position position="225"/>
    </location>
    <ligand>
        <name>heme b</name>
        <dbReference type="ChEBI" id="CHEBI:60344"/>
        <label>1</label>
    </ligand>
    <ligandPart>
        <name>Fe</name>
        <dbReference type="ChEBI" id="CHEBI:18248"/>
    </ligandPart>
</feature>
<keyword evidence="10" id="KW-0560">Oxidoreductase</keyword>
<dbReference type="PANTHER" id="PTHR30598:SF3">
    <property type="entry name" value="RESPIRATORY NITRATE REDUCTASE 1 GAMMA CHAIN"/>
    <property type="match status" value="1"/>
</dbReference>
<evidence type="ECO:0000313" key="19">
    <source>
        <dbReference type="EMBL" id="KEO89678.1"/>
    </source>
</evidence>
<evidence type="ECO:0000259" key="18">
    <source>
        <dbReference type="Pfam" id="PF02665"/>
    </source>
</evidence>
<dbReference type="AlphaFoldDB" id="A0A074MCV7"/>
<dbReference type="GO" id="GO:0009325">
    <property type="term" value="C:nitrate reductase complex"/>
    <property type="evidence" value="ECO:0007669"/>
    <property type="project" value="InterPro"/>
</dbReference>
<dbReference type="GO" id="GO:0160182">
    <property type="term" value="F:nitrate reductase (quinone) activity"/>
    <property type="evidence" value="ECO:0007669"/>
    <property type="project" value="UniProtKB-EC"/>
</dbReference>
<organism evidence="19 20">
    <name type="scientific">Erythrobacter longus</name>
    <dbReference type="NCBI Taxonomy" id="1044"/>
    <lineage>
        <taxon>Bacteria</taxon>
        <taxon>Pseudomonadati</taxon>
        <taxon>Pseudomonadota</taxon>
        <taxon>Alphaproteobacteria</taxon>
        <taxon>Sphingomonadales</taxon>
        <taxon>Erythrobacteraceae</taxon>
        <taxon>Erythrobacter/Porphyrobacter group</taxon>
        <taxon>Erythrobacter</taxon>
    </lineage>
</organism>
<dbReference type="InterPro" id="IPR036197">
    <property type="entry name" value="NarG-like_sf"/>
</dbReference>
<evidence type="ECO:0000256" key="1">
    <source>
        <dbReference type="ARBA" id="ARBA00004651"/>
    </source>
</evidence>
<keyword evidence="3" id="KW-0813">Transport</keyword>
<dbReference type="GO" id="GO:0020037">
    <property type="term" value="F:heme binding"/>
    <property type="evidence" value="ECO:0007669"/>
    <property type="project" value="TreeGrafter"/>
</dbReference>
<dbReference type="PANTHER" id="PTHR30598">
    <property type="entry name" value="NITRATE REDUCTASE PRIVATE CHAPERONE, REDOX ENZYME MATURATION PROTEIN REMP FAMILY"/>
    <property type="match status" value="1"/>
</dbReference>
<evidence type="ECO:0000256" key="3">
    <source>
        <dbReference type="ARBA" id="ARBA00022448"/>
    </source>
</evidence>
<keyword evidence="7" id="KW-0479">Metal-binding</keyword>
<evidence type="ECO:0000256" key="8">
    <source>
        <dbReference type="ARBA" id="ARBA00022982"/>
    </source>
</evidence>
<evidence type="ECO:0000256" key="7">
    <source>
        <dbReference type="ARBA" id="ARBA00022723"/>
    </source>
</evidence>
<evidence type="ECO:0000256" key="4">
    <source>
        <dbReference type="ARBA" id="ARBA00022475"/>
    </source>
</evidence>
<dbReference type="Pfam" id="PF02665">
    <property type="entry name" value="Nitrate_red_gam"/>
    <property type="match status" value="1"/>
</dbReference>